<reference evidence="2 3" key="1">
    <citation type="journal article" date="2016" name="Mol. Biol. Evol.">
        <title>Comparative Genomics of Early-Diverging Mushroom-Forming Fungi Provides Insights into the Origins of Lignocellulose Decay Capabilities.</title>
        <authorList>
            <person name="Nagy L.G."/>
            <person name="Riley R."/>
            <person name="Tritt A."/>
            <person name="Adam C."/>
            <person name="Daum C."/>
            <person name="Floudas D."/>
            <person name="Sun H."/>
            <person name="Yadav J.S."/>
            <person name="Pangilinan J."/>
            <person name="Larsson K.H."/>
            <person name="Matsuura K."/>
            <person name="Barry K."/>
            <person name="Labutti K."/>
            <person name="Kuo R."/>
            <person name="Ohm R.A."/>
            <person name="Bhattacharya S.S."/>
            <person name="Shirouzu T."/>
            <person name="Yoshinaga Y."/>
            <person name="Martin F.M."/>
            <person name="Grigoriev I.V."/>
            <person name="Hibbett D.S."/>
        </authorList>
    </citation>
    <scope>NUCLEOTIDE SEQUENCE [LARGE SCALE GENOMIC DNA]</scope>
    <source>
        <strain evidence="2 3">CBS 109695</strain>
    </source>
</reference>
<evidence type="ECO:0000313" key="2">
    <source>
        <dbReference type="EMBL" id="KZP28164.1"/>
    </source>
</evidence>
<proteinExistence type="predicted"/>
<dbReference type="EMBL" id="KV417505">
    <property type="protein sequence ID" value="KZP28164.1"/>
    <property type="molecule type" value="Genomic_DNA"/>
</dbReference>
<dbReference type="AlphaFoldDB" id="A0A166RDJ6"/>
<gene>
    <name evidence="2" type="ORF">FIBSPDRAFT_948048</name>
</gene>
<dbReference type="Proteomes" id="UP000076532">
    <property type="component" value="Unassembled WGS sequence"/>
</dbReference>
<feature type="compositionally biased region" description="Low complexity" evidence="1">
    <location>
        <begin position="1"/>
        <end position="78"/>
    </location>
</feature>
<protein>
    <submittedName>
        <fullName evidence="2">Uncharacterized protein</fullName>
    </submittedName>
</protein>
<sequence>MTASSGASAAASRPSRAARPTASAARSAGAPAATSPRGCSPPSGTSRASSSRATASARPTSTTAAAGAPRRRSTAPPTAKTPPQSPAAPIASPRSVTSASTPLNAGYSRVEVVSERQTGWGDSGSTCSCGSGACEAAVGGNTSPTRHRYPRGYFGSACPPPGVCSSVVSSRNSPRCSSYYAHPYHFSGTVTFMAALYLNFHIRPSGYDSVASILGRSRRWSPRTNSRRPPTTVEECMLVSVPVVLSTLPPIRSWRISLRPTLLEYATWVSGCSSPDLLQVRLPSYHRSHDVFGTYYDSGLCDRQ</sequence>
<organism evidence="2 3">
    <name type="scientific">Athelia psychrophila</name>
    <dbReference type="NCBI Taxonomy" id="1759441"/>
    <lineage>
        <taxon>Eukaryota</taxon>
        <taxon>Fungi</taxon>
        <taxon>Dikarya</taxon>
        <taxon>Basidiomycota</taxon>
        <taxon>Agaricomycotina</taxon>
        <taxon>Agaricomycetes</taxon>
        <taxon>Agaricomycetidae</taxon>
        <taxon>Atheliales</taxon>
        <taxon>Atheliaceae</taxon>
        <taxon>Athelia</taxon>
    </lineage>
</organism>
<evidence type="ECO:0000313" key="3">
    <source>
        <dbReference type="Proteomes" id="UP000076532"/>
    </source>
</evidence>
<accession>A0A166RDJ6</accession>
<keyword evidence="3" id="KW-1185">Reference proteome</keyword>
<name>A0A166RDJ6_9AGAM</name>
<feature type="region of interest" description="Disordered" evidence="1">
    <location>
        <begin position="1"/>
        <end position="103"/>
    </location>
</feature>
<evidence type="ECO:0000256" key="1">
    <source>
        <dbReference type="SAM" id="MobiDB-lite"/>
    </source>
</evidence>